<dbReference type="SMART" id="SM00184">
    <property type="entry name" value="RING"/>
    <property type="match status" value="1"/>
</dbReference>
<dbReference type="EMBL" id="JAINDJ010000002">
    <property type="protein sequence ID" value="KAG9455876.1"/>
    <property type="molecule type" value="Genomic_DNA"/>
</dbReference>
<dbReference type="PANTHER" id="PTHR31150:SF6">
    <property type="entry name" value="ZINC ION BINDING PROTEIN"/>
    <property type="match status" value="1"/>
</dbReference>
<feature type="domain" description="RING-type" evidence="3">
    <location>
        <begin position="87"/>
        <end position="149"/>
    </location>
</feature>
<dbReference type="InterPro" id="IPR013083">
    <property type="entry name" value="Znf_RING/FYVE/PHD"/>
</dbReference>
<keyword evidence="5" id="KW-1185">Reference proteome</keyword>
<evidence type="ECO:0000259" key="3">
    <source>
        <dbReference type="PROSITE" id="PS50089"/>
    </source>
</evidence>
<name>A0AAV7F6Z7_ARIFI</name>
<dbReference type="InterPro" id="IPR001841">
    <property type="entry name" value="Znf_RING"/>
</dbReference>
<sequence>MASLLLCRHVLLTDFGRHMWTDDVYVGPITVHVQANPLRKSKPGIMHGNGKFRAPITKKTTMTTTKPNRLRRTSPPPPPPPPPPATCTVCGDDFREERFWEEDVFIIEDTVPLLSVIATLICGHLYHVKCLERFAPFESNSDPSCPFCEFLEEEKQRNNLRPVEVSAGGKPRPDTEIVSSKSGKGKSLENGKEREESSVIISAKSTIRGKRIMNQPQGVLKNPPIIKPVERKKTGVAVVQKNPKPMSKSSSTDETAVQRKPMSKLSGVEPFRNKPISQLPSIGAVQKKTNVEAVRKKTLVEVVQKKTGAEVAQDKNRVVVEEEQKKNCIRACAASSRPCRGSTSTAVAESSKRIRERYVSIMEKTNAKERPPREVRKPMRF</sequence>
<proteinExistence type="predicted"/>
<organism evidence="4 5">
    <name type="scientific">Aristolochia fimbriata</name>
    <name type="common">White veined hardy Dutchman's pipe vine</name>
    <dbReference type="NCBI Taxonomy" id="158543"/>
    <lineage>
        <taxon>Eukaryota</taxon>
        <taxon>Viridiplantae</taxon>
        <taxon>Streptophyta</taxon>
        <taxon>Embryophyta</taxon>
        <taxon>Tracheophyta</taxon>
        <taxon>Spermatophyta</taxon>
        <taxon>Magnoliopsida</taxon>
        <taxon>Magnoliidae</taxon>
        <taxon>Piperales</taxon>
        <taxon>Aristolochiaceae</taxon>
        <taxon>Aristolochia</taxon>
    </lineage>
</organism>
<evidence type="ECO:0000256" key="1">
    <source>
        <dbReference type="PROSITE-ProRule" id="PRU00175"/>
    </source>
</evidence>
<dbReference type="Gene3D" id="3.30.40.10">
    <property type="entry name" value="Zinc/RING finger domain, C3HC4 (zinc finger)"/>
    <property type="match status" value="1"/>
</dbReference>
<gene>
    <name evidence="4" type="ORF">H6P81_000384</name>
</gene>
<feature type="compositionally biased region" description="Pro residues" evidence="2">
    <location>
        <begin position="74"/>
        <end position="85"/>
    </location>
</feature>
<feature type="compositionally biased region" description="Basic and acidic residues" evidence="2">
    <location>
        <begin position="186"/>
        <end position="197"/>
    </location>
</feature>
<comment type="caution">
    <text evidence="4">The sequence shown here is derived from an EMBL/GenBank/DDBJ whole genome shotgun (WGS) entry which is preliminary data.</text>
</comment>
<dbReference type="GO" id="GO:0008270">
    <property type="term" value="F:zinc ion binding"/>
    <property type="evidence" value="ECO:0007669"/>
    <property type="project" value="UniProtKB-KW"/>
</dbReference>
<dbReference type="PANTHER" id="PTHR31150">
    <property type="entry name" value="EXPRESSED PROTEIN"/>
    <property type="match status" value="1"/>
</dbReference>
<accession>A0AAV7F6Z7</accession>
<keyword evidence="1" id="KW-0863">Zinc-finger</keyword>
<feature type="region of interest" description="Disordered" evidence="2">
    <location>
        <begin position="242"/>
        <end position="276"/>
    </location>
</feature>
<protein>
    <recommendedName>
        <fullName evidence="3">RING-type domain-containing protein</fullName>
    </recommendedName>
</protein>
<evidence type="ECO:0000256" key="2">
    <source>
        <dbReference type="SAM" id="MobiDB-lite"/>
    </source>
</evidence>
<feature type="region of interest" description="Disordered" evidence="2">
    <location>
        <begin position="59"/>
        <end position="85"/>
    </location>
</feature>
<dbReference type="SUPFAM" id="SSF57850">
    <property type="entry name" value="RING/U-box"/>
    <property type="match status" value="1"/>
</dbReference>
<dbReference type="Proteomes" id="UP000825729">
    <property type="component" value="Unassembled WGS sequence"/>
</dbReference>
<feature type="region of interest" description="Disordered" evidence="2">
    <location>
        <begin position="159"/>
        <end position="197"/>
    </location>
</feature>
<dbReference type="PROSITE" id="PS50089">
    <property type="entry name" value="ZF_RING_2"/>
    <property type="match status" value="1"/>
</dbReference>
<dbReference type="AlphaFoldDB" id="A0AAV7F6Z7"/>
<keyword evidence="1" id="KW-0479">Metal-binding</keyword>
<evidence type="ECO:0000313" key="4">
    <source>
        <dbReference type="EMBL" id="KAG9455876.1"/>
    </source>
</evidence>
<keyword evidence="1" id="KW-0862">Zinc</keyword>
<evidence type="ECO:0000313" key="5">
    <source>
        <dbReference type="Proteomes" id="UP000825729"/>
    </source>
</evidence>
<reference evidence="4 5" key="1">
    <citation type="submission" date="2021-07" db="EMBL/GenBank/DDBJ databases">
        <title>The Aristolochia fimbriata genome: insights into angiosperm evolution, floral development and chemical biosynthesis.</title>
        <authorList>
            <person name="Jiao Y."/>
        </authorList>
    </citation>
    <scope>NUCLEOTIDE SEQUENCE [LARGE SCALE GENOMIC DNA]</scope>
    <source>
        <strain evidence="4">IBCAS-2021</strain>
        <tissue evidence="4">Leaf</tissue>
    </source>
</reference>